<feature type="non-terminal residue" evidence="1">
    <location>
        <position position="62"/>
    </location>
</feature>
<dbReference type="EMBL" id="CAJVPQ010027435">
    <property type="protein sequence ID" value="CAG8771129.1"/>
    <property type="molecule type" value="Genomic_DNA"/>
</dbReference>
<organism evidence="1 2">
    <name type="scientific">Funneliformis caledonium</name>
    <dbReference type="NCBI Taxonomy" id="1117310"/>
    <lineage>
        <taxon>Eukaryota</taxon>
        <taxon>Fungi</taxon>
        <taxon>Fungi incertae sedis</taxon>
        <taxon>Mucoromycota</taxon>
        <taxon>Glomeromycotina</taxon>
        <taxon>Glomeromycetes</taxon>
        <taxon>Glomerales</taxon>
        <taxon>Glomeraceae</taxon>
        <taxon>Funneliformis</taxon>
    </lineage>
</organism>
<gene>
    <name evidence="1" type="ORF">FCALED_LOCUS17546</name>
</gene>
<sequence length="62" mass="7286">DTVIFQCLKNLMAQVNEEWWNENPDIADAFRLFIATTIRIHIINVIKYNEDLHLSNTLALNE</sequence>
<dbReference type="AlphaFoldDB" id="A0A9N9JAB2"/>
<keyword evidence="2" id="KW-1185">Reference proteome</keyword>
<evidence type="ECO:0000313" key="2">
    <source>
        <dbReference type="Proteomes" id="UP000789570"/>
    </source>
</evidence>
<reference evidence="1" key="1">
    <citation type="submission" date="2021-06" db="EMBL/GenBank/DDBJ databases">
        <authorList>
            <person name="Kallberg Y."/>
            <person name="Tangrot J."/>
            <person name="Rosling A."/>
        </authorList>
    </citation>
    <scope>NUCLEOTIDE SEQUENCE</scope>
    <source>
        <strain evidence="1">UK204</strain>
    </source>
</reference>
<dbReference type="Proteomes" id="UP000789570">
    <property type="component" value="Unassembled WGS sequence"/>
</dbReference>
<evidence type="ECO:0000313" key="1">
    <source>
        <dbReference type="EMBL" id="CAG8771129.1"/>
    </source>
</evidence>
<protein>
    <submittedName>
        <fullName evidence="1">17257_t:CDS:1</fullName>
    </submittedName>
</protein>
<name>A0A9N9JAB2_9GLOM</name>
<proteinExistence type="predicted"/>
<accession>A0A9N9JAB2</accession>
<dbReference type="OrthoDB" id="2440567at2759"/>
<comment type="caution">
    <text evidence="1">The sequence shown here is derived from an EMBL/GenBank/DDBJ whole genome shotgun (WGS) entry which is preliminary data.</text>
</comment>
<feature type="non-terminal residue" evidence="1">
    <location>
        <position position="1"/>
    </location>
</feature>